<dbReference type="HOGENOM" id="CLU_069356_12_2_9"/>
<dbReference type="PROSITE" id="PS50977">
    <property type="entry name" value="HTH_TETR_2"/>
    <property type="match status" value="1"/>
</dbReference>
<dbReference type="GO" id="GO:0003677">
    <property type="term" value="F:DNA binding"/>
    <property type="evidence" value="ECO:0007669"/>
    <property type="project" value="UniProtKB-UniRule"/>
</dbReference>
<dbReference type="InterPro" id="IPR009057">
    <property type="entry name" value="Homeodomain-like_sf"/>
</dbReference>
<dbReference type="OrthoDB" id="9812993at2"/>
<dbReference type="Gene3D" id="1.10.10.60">
    <property type="entry name" value="Homeodomain-like"/>
    <property type="match status" value="1"/>
</dbReference>
<evidence type="ECO:0000313" key="4">
    <source>
        <dbReference type="EMBL" id="ADI03080.1"/>
    </source>
</evidence>
<dbReference type="InterPro" id="IPR036271">
    <property type="entry name" value="Tet_transcr_reg_TetR-rel_C_sf"/>
</dbReference>
<dbReference type="eggNOG" id="COG1309">
    <property type="taxonomic scope" value="Bacteria"/>
</dbReference>
<feature type="domain" description="HTH tetR-type" evidence="3">
    <location>
        <begin position="10"/>
        <end position="70"/>
    </location>
</feature>
<dbReference type="SUPFAM" id="SSF46689">
    <property type="entry name" value="Homeodomain-like"/>
    <property type="match status" value="1"/>
</dbReference>
<feature type="DNA-binding region" description="H-T-H motif" evidence="2">
    <location>
        <begin position="33"/>
        <end position="52"/>
    </location>
</feature>
<protein>
    <submittedName>
        <fullName evidence="4">Transcriptional regulator, TetR family</fullName>
    </submittedName>
</protein>
<evidence type="ECO:0000256" key="2">
    <source>
        <dbReference type="PROSITE-ProRule" id="PRU00335"/>
    </source>
</evidence>
<dbReference type="PRINTS" id="PR00455">
    <property type="entry name" value="HTHTETR"/>
</dbReference>
<dbReference type="SUPFAM" id="SSF48498">
    <property type="entry name" value="Tetracyclin repressor-like, C-terminal domain"/>
    <property type="match status" value="1"/>
</dbReference>
<reference evidence="4 5" key="2">
    <citation type="journal article" date="2010" name="Stand. Genomic Sci.">
        <title>Complete genome sequence of Syntrophothermus lipocalidus type strain (TGB-C1).</title>
        <authorList>
            <person name="Djao O.D."/>
            <person name="Zhang X."/>
            <person name="Lucas S."/>
            <person name="Lapidus A."/>
            <person name="Del Rio T.G."/>
            <person name="Nolan M."/>
            <person name="Tice H."/>
            <person name="Cheng J.F."/>
            <person name="Han C."/>
            <person name="Tapia R."/>
            <person name="Goodwin L."/>
            <person name="Pitluck S."/>
            <person name="Liolios K."/>
            <person name="Ivanova N."/>
            <person name="Mavromatis K."/>
            <person name="Mikhailova N."/>
            <person name="Ovchinnikova G."/>
            <person name="Pati A."/>
            <person name="Brambilla E."/>
            <person name="Chen A."/>
            <person name="Palaniappan K."/>
            <person name="Land M."/>
            <person name="Hauser L."/>
            <person name="Chang Y.J."/>
            <person name="Jeffries C.D."/>
            <person name="Rohde M."/>
            <person name="Sikorski J."/>
            <person name="Spring S."/>
            <person name="Goker M."/>
            <person name="Detter J.C."/>
            <person name="Woyke T."/>
            <person name="Bristow J."/>
            <person name="Eisen J.A."/>
            <person name="Markowitz V."/>
            <person name="Hugenholtz P."/>
            <person name="Kyrpides N.C."/>
            <person name="Klenk H.P."/>
        </authorList>
    </citation>
    <scope>NUCLEOTIDE SEQUENCE [LARGE SCALE GENOMIC DNA]</scope>
    <source>
        <strain evidence="5">DSM 12680 / TGB-C1</strain>
    </source>
</reference>
<dbReference type="PANTHER" id="PTHR43479:SF11">
    <property type="entry name" value="ACREF_ENVCD OPERON REPRESSOR-RELATED"/>
    <property type="match status" value="1"/>
</dbReference>
<evidence type="ECO:0000313" key="5">
    <source>
        <dbReference type="Proteomes" id="UP000000378"/>
    </source>
</evidence>
<dbReference type="InterPro" id="IPR050624">
    <property type="entry name" value="HTH-type_Tx_Regulator"/>
</dbReference>
<dbReference type="RefSeq" id="WP_013176482.1">
    <property type="nucleotide sequence ID" value="NC_014220.1"/>
</dbReference>
<evidence type="ECO:0000256" key="1">
    <source>
        <dbReference type="ARBA" id="ARBA00023125"/>
    </source>
</evidence>
<dbReference type="EMBL" id="CP002048">
    <property type="protein sequence ID" value="ADI03080.1"/>
    <property type="molecule type" value="Genomic_DNA"/>
</dbReference>
<dbReference type="Proteomes" id="UP000000378">
    <property type="component" value="Chromosome"/>
</dbReference>
<organism evidence="4 5">
    <name type="scientific">Syntrophothermus lipocalidus (strain DSM 12680 / TGB-C1)</name>
    <dbReference type="NCBI Taxonomy" id="643648"/>
    <lineage>
        <taxon>Bacteria</taxon>
        <taxon>Bacillati</taxon>
        <taxon>Bacillota</taxon>
        <taxon>Clostridia</taxon>
        <taxon>Eubacteriales</taxon>
        <taxon>Syntrophomonadaceae</taxon>
        <taxon>Syntrophothermus</taxon>
    </lineage>
</organism>
<proteinExistence type="predicted"/>
<keyword evidence="5" id="KW-1185">Reference proteome</keyword>
<accession>D7CK96</accession>
<dbReference type="PANTHER" id="PTHR43479">
    <property type="entry name" value="ACREF/ENVCD OPERON REPRESSOR-RELATED"/>
    <property type="match status" value="1"/>
</dbReference>
<sequence length="207" mass="23788">MTSRKDAEKEFRKRFIAEVAYRLFADRSFETVTVEDIARAAEFGKGTLYQYFESKEEIVAYVIQRGISELCQRIEAECLQETDLYVALNRLIELQYEFHATYGRLFLSLLRRNLDGLLTSQYFEDVKKRYEAKTQLTAKVLERGIDSGVFVSAESYRLARAVESVVKGFVVEGFERKQQKPTASDIGLIKQVLLNGIIKRRGENGNG</sequence>
<dbReference type="AlphaFoldDB" id="D7CK96"/>
<keyword evidence="1 2" id="KW-0238">DNA-binding</keyword>
<dbReference type="Pfam" id="PF00440">
    <property type="entry name" value="TetR_N"/>
    <property type="match status" value="1"/>
</dbReference>
<name>D7CK96_SYNLT</name>
<reference evidence="5" key="1">
    <citation type="journal article" date="2010" name="Stand. Genomic Sci.">
        <title>Complete genome sequence of Syntrophothermus lipocalidus type strain (TGB-C1T).</title>
        <authorList>
            <consortium name="US DOE Joint Genome Institute (JGI-PGF)"/>
            <person name="Djao O."/>
            <person name="Zhang X."/>
            <person name="Lucas S."/>
            <person name="Lapidus A."/>
            <person name="Glavina Del Rio T."/>
            <person name="Nolan M."/>
            <person name="Tice H."/>
            <person name="Cheng J."/>
            <person name="Han C."/>
            <person name="Tapia R."/>
            <person name="Goodwin L."/>
            <person name="Pitluck S."/>
            <person name="Liolios K."/>
            <person name="Ivanova N."/>
            <person name="Mavromatis K."/>
            <person name="Mikhailova N."/>
            <person name="Ovchinnikova G."/>
            <person name="Pati A."/>
            <person name="Brambilla E."/>
            <person name="Chen A."/>
            <person name="Palaniappan K."/>
            <person name="Land M."/>
            <person name="Hauser L."/>
            <person name="Chang Y."/>
            <person name="Jeffries C."/>
            <person name="Rohde M."/>
            <person name="Sikorski J."/>
            <person name="Spring S."/>
            <person name="Goker M."/>
            <person name="Detter J."/>
            <person name="Woyke T."/>
            <person name="Bristow J."/>
            <person name="Eisen J."/>
            <person name="Markowitz V."/>
            <person name="Hugenholtz P."/>
            <person name="Kyrpides N."/>
            <person name="Klenk H."/>
        </authorList>
    </citation>
    <scope>NUCLEOTIDE SEQUENCE [LARGE SCALE GENOMIC DNA]</scope>
    <source>
        <strain evidence="5">DSM 12680 / TGB-C1</strain>
    </source>
</reference>
<dbReference type="STRING" id="643648.Slip_2342"/>
<dbReference type="KEGG" id="slp:Slip_2342"/>
<evidence type="ECO:0000259" key="3">
    <source>
        <dbReference type="PROSITE" id="PS50977"/>
    </source>
</evidence>
<gene>
    <name evidence="4" type="ordered locus">Slip_2342</name>
</gene>
<dbReference type="Gene3D" id="1.10.357.10">
    <property type="entry name" value="Tetracycline Repressor, domain 2"/>
    <property type="match status" value="1"/>
</dbReference>
<dbReference type="InterPro" id="IPR001647">
    <property type="entry name" value="HTH_TetR"/>
</dbReference>